<feature type="transmembrane region" description="Helical" evidence="1">
    <location>
        <begin position="93"/>
        <end position="114"/>
    </location>
</feature>
<evidence type="ECO:0000256" key="1">
    <source>
        <dbReference type="SAM" id="Phobius"/>
    </source>
</evidence>
<feature type="transmembrane region" description="Helical" evidence="1">
    <location>
        <begin position="28"/>
        <end position="47"/>
    </location>
</feature>
<evidence type="ECO:0000313" key="3">
    <source>
        <dbReference type="Proteomes" id="UP001143362"/>
    </source>
</evidence>
<dbReference type="RefSeq" id="WP_279244687.1">
    <property type="nucleotide sequence ID" value="NZ_SHNN01000001.1"/>
</dbReference>
<reference evidence="2" key="1">
    <citation type="submission" date="2019-02" db="EMBL/GenBank/DDBJ databases">
        <authorList>
            <person name="Li S.-H."/>
        </authorList>
    </citation>
    <scope>NUCLEOTIDE SEQUENCE</scope>
    <source>
        <strain evidence="2">IMCC14734</strain>
    </source>
</reference>
<evidence type="ECO:0000313" key="2">
    <source>
        <dbReference type="EMBL" id="MCX2980715.1"/>
    </source>
</evidence>
<dbReference type="InterPro" id="IPR009495">
    <property type="entry name" value="NrsF"/>
</dbReference>
<proteinExistence type="predicted"/>
<gene>
    <name evidence="2" type="ORF">EYC98_07465</name>
</gene>
<sequence length="217" mass="23481">MTSDDDLIQALSRNLQAVAPPARIDHIWLGWLVLSAAFVVGVIHLMGPVRDSSLDQLLSGGRFTFETVLGITAFIAGSLAAFRSAVPGGLSRWLARIAVGLLLAWIGFYLFGLYSPALEPSMAGKRDRCVWETFVYAAPPMLVAIGLIRRYCPLQPFRTAMAAGIVAGMLPALYMQLACMYVPAHILSFHILPGLLVGPAAVGVAWVWQFAVARRSQ</sequence>
<comment type="caution">
    <text evidence="2">The sequence shown here is derived from an EMBL/GenBank/DDBJ whole genome shotgun (WGS) entry which is preliminary data.</text>
</comment>
<feature type="transmembrane region" description="Helical" evidence="1">
    <location>
        <begin position="134"/>
        <end position="152"/>
    </location>
</feature>
<protein>
    <submittedName>
        <fullName evidence="2">DUF1109 domain-containing protein</fullName>
    </submittedName>
</protein>
<keyword evidence="1" id="KW-0812">Transmembrane</keyword>
<feature type="transmembrane region" description="Helical" evidence="1">
    <location>
        <begin position="67"/>
        <end position="86"/>
    </location>
</feature>
<dbReference type="EMBL" id="SHNN01000001">
    <property type="protein sequence ID" value="MCX2980715.1"/>
    <property type="molecule type" value="Genomic_DNA"/>
</dbReference>
<organism evidence="2 3">
    <name type="scientific">Candidatus Litorirhabdus singularis</name>
    <dbReference type="NCBI Taxonomy" id="2518993"/>
    <lineage>
        <taxon>Bacteria</taxon>
        <taxon>Pseudomonadati</taxon>
        <taxon>Pseudomonadota</taxon>
        <taxon>Gammaproteobacteria</taxon>
        <taxon>Cellvibrionales</taxon>
        <taxon>Halieaceae</taxon>
        <taxon>Candidatus Litorirhabdus</taxon>
    </lineage>
</organism>
<keyword evidence="3" id="KW-1185">Reference proteome</keyword>
<keyword evidence="1" id="KW-1133">Transmembrane helix</keyword>
<feature type="transmembrane region" description="Helical" evidence="1">
    <location>
        <begin position="159"/>
        <end position="183"/>
    </location>
</feature>
<dbReference type="Pfam" id="PF06532">
    <property type="entry name" value="NrsF"/>
    <property type="match status" value="1"/>
</dbReference>
<accession>A0ABT3TEU8</accession>
<keyword evidence="1" id="KW-0472">Membrane</keyword>
<dbReference type="Proteomes" id="UP001143362">
    <property type="component" value="Unassembled WGS sequence"/>
</dbReference>
<name>A0ABT3TEU8_9GAMM</name>
<feature type="transmembrane region" description="Helical" evidence="1">
    <location>
        <begin position="189"/>
        <end position="208"/>
    </location>
</feature>